<accession>A0A5N1IWR7</accession>
<evidence type="ECO:0000256" key="1">
    <source>
        <dbReference type="ARBA" id="ARBA00023125"/>
    </source>
</evidence>
<gene>
    <name evidence="4" type="ORF">F0P94_09195</name>
</gene>
<name>A0A5N1IWR7_9BACT</name>
<dbReference type="EMBL" id="VTWT01000004">
    <property type="protein sequence ID" value="KAA9338955.1"/>
    <property type="molecule type" value="Genomic_DNA"/>
</dbReference>
<dbReference type="SMART" id="SM00530">
    <property type="entry name" value="HTH_XRE"/>
    <property type="match status" value="1"/>
</dbReference>
<dbReference type="SUPFAM" id="SSF47413">
    <property type="entry name" value="lambda repressor-like DNA-binding domains"/>
    <property type="match status" value="1"/>
</dbReference>
<reference evidence="4 5" key="1">
    <citation type="submission" date="2019-09" db="EMBL/GenBank/DDBJ databases">
        <title>Genome sequence of Adhaeribacter sp. M2.</title>
        <authorList>
            <person name="Srinivasan S."/>
        </authorList>
    </citation>
    <scope>NUCLEOTIDE SEQUENCE [LARGE SCALE GENOMIC DNA]</scope>
    <source>
        <strain evidence="4 5">M2</strain>
    </source>
</reference>
<dbReference type="RefSeq" id="WP_150903589.1">
    <property type="nucleotide sequence ID" value="NZ_VTWT01000004.1"/>
</dbReference>
<dbReference type="Pfam" id="PF01381">
    <property type="entry name" value="HTH_3"/>
    <property type="match status" value="1"/>
</dbReference>
<dbReference type="InterPro" id="IPR001387">
    <property type="entry name" value="Cro/C1-type_HTH"/>
</dbReference>
<evidence type="ECO:0000259" key="3">
    <source>
        <dbReference type="PROSITE" id="PS50943"/>
    </source>
</evidence>
<evidence type="ECO:0000313" key="4">
    <source>
        <dbReference type="EMBL" id="KAA9338955.1"/>
    </source>
</evidence>
<dbReference type="PANTHER" id="PTHR46558:SF4">
    <property type="entry name" value="DNA-BIDING PHAGE PROTEIN"/>
    <property type="match status" value="1"/>
</dbReference>
<evidence type="ECO:0000313" key="5">
    <source>
        <dbReference type="Proteomes" id="UP000326570"/>
    </source>
</evidence>
<evidence type="ECO:0000256" key="2">
    <source>
        <dbReference type="SAM" id="Coils"/>
    </source>
</evidence>
<dbReference type="Proteomes" id="UP000326570">
    <property type="component" value="Unassembled WGS sequence"/>
</dbReference>
<keyword evidence="2" id="KW-0175">Coiled coil</keyword>
<protein>
    <submittedName>
        <fullName evidence="4">Helix-turn-helix transcriptional regulator</fullName>
    </submittedName>
</protein>
<proteinExistence type="predicted"/>
<organism evidence="4 5">
    <name type="scientific">Adhaeribacter soli</name>
    <dbReference type="NCBI Taxonomy" id="2607655"/>
    <lineage>
        <taxon>Bacteria</taxon>
        <taxon>Pseudomonadati</taxon>
        <taxon>Bacteroidota</taxon>
        <taxon>Cytophagia</taxon>
        <taxon>Cytophagales</taxon>
        <taxon>Hymenobacteraceae</taxon>
        <taxon>Adhaeribacter</taxon>
    </lineage>
</organism>
<dbReference type="PANTHER" id="PTHR46558">
    <property type="entry name" value="TRACRIPTIONAL REGULATORY PROTEIN-RELATED-RELATED"/>
    <property type="match status" value="1"/>
</dbReference>
<dbReference type="Gene3D" id="1.10.260.40">
    <property type="entry name" value="lambda repressor-like DNA-binding domains"/>
    <property type="match status" value="1"/>
</dbReference>
<sequence>MRELYQQIKAIRRARGLKQEEIASVLGIKKANLSRIENGGITLTDDKLEKLAAYFKMSIEEIASFETAHDKLLKEKQKGALENLVEQQQKQIERMKRNNENFLIDLHNHFKDQLNAGKTNLLGEDTQPKDAFEALCKIKGIKHLFNDENLHSNFPLLAPFQEYQEDYPELTLNLALKQLDIALGLLD</sequence>
<comment type="caution">
    <text evidence="4">The sequence shown here is derived from an EMBL/GenBank/DDBJ whole genome shotgun (WGS) entry which is preliminary data.</text>
</comment>
<feature type="coiled-coil region" evidence="2">
    <location>
        <begin position="78"/>
        <end position="105"/>
    </location>
</feature>
<keyword evidence="5" id="KW-1185">Reference proteome</keyword>
<dbReference type="InterPro" id="IPR010982">
    <property type="entry name" value="Lambda_DNA-bd_dom_sf"/>
</dbReference>
<dbReference type="AlphaFoldDB" id="A0A5N1IWR7"/>
<dbReference type="GO" id="GO:0003677">
    <property type="term" value="F:DNA binding"/>
    <property type="evidence" value="ECO:0007669"/>
    <property type="project" value="UniProtKB-KW"/>
</dbReference>
<dbReference type="CDD" id="cd00093">
    <property type="entry name" value="HTH_XRE"/>
    <property type="match status" value="1"/>
</dbReference>
<feature type="domain" description="HTH cro/C1-type" evidence="3">
    <location>
        <begin position="8"/>
        <end position="62"/>
    </location>
</feature>
<keyword evidence="1" id="KW-0238">DNA-binding</keyword>
<dbReference type="PROSITE" id="PS50943">
    <property type="entry name" value="HTH_CROC1"/>
    <property type="match status" value="1"/>
</dbReference>